<comment type="caution">
    <text evidence="3">The sequence shown here is derived from an EMBL/GenBank/DDBJ whole genome shotgun (WGS) entry which is preliminary data.</text>
</comment>
<dbReference type="InterPro" id="IPR005151">
    <property type="entry name" value="Tail-specific_protease"/>
</dbReference>
<dbReference type="GO" id="GO:0008236">
    <property type="term" value="F:serine-type peptidase activity"/>
    <property type="evidence" value="ECO:0007669"/>
    <property type="project" value="InterPro"/>
</dbReference>
<organism evidence="3 4">
    <name type="scientific">Candidatus Borkfalkia excrementigallinarum</name>
    <dbReference type="NCBI Taxonomy" id="2838506"/>
    <lineage>
        <taxon>Bacteria</taxon>
        <taxon>Bacillati</taxon>
        <taxon>Bacillota</taxon>
        <taxon>Clostridia</taxon>
        <taxon>Christensenellales</taxon>
        <taxon>Christensenellaceae</taxon>
        <taxon>Candidatus Borkfalkia</taxon>
    </lineage>
</organism>
<dbReference type="EMBL" id="DXCQ01000007">
    <property type="protein sequence ID" value="HIY96169.1"/>
    <property type="molecule type" value="Genomic_DNA"/>
</dbReference>
<evidence type="ECO:0000313" key="4">
    <source>
        <dbReference type="Proteomes" id="UP000886750"/>
    </source>
</evidence>
<reference evidence="3" key="1">
    <citation type="journal article" date="2021" name="PeerJ">
        <title>Extensive microbial diversity within the chicken gut microbiome revealed by metagenomics and culture.</title>
        <authorList>
            <person name="Gilroy R."/>
            <person name="Ravi A."/>
            <person name="Getino M."/>
            <person name="Pursley I."/>
            <person name="Horton D.L."/>
            <person name="Alikhan N.F."/>
            <person name="Baker D."/>
            <person name="Gharbi K."/>
            <person name="Hall N."/>
            <person name="Watson M."/>
            <person name="Adriaenssens E.M."/>
            <person name="Foster-Nyarko E."/>
            <person name="Jarju S."/>
            <person name="Secka A."/>
            <person name="Antonio M."/>
            <person name="Oren A."/>
            <person name="Chaudhuri R.R."/>
            <person name="La Ragione R."/>
            <person name="Hildebrand F."/>
            <person name="Pallen M.J."/>
        </authorList>
    </citation>
    <scope>NUCLEOTIDE SEQUENCE</scope>
    <source>
        <strain evidence="3">1345</strain>
    </source>
</reference>
<keyword evidence="1" id="KW-1133">Transmembrane helix</keyword>
<dbReference type="Gene3D" id="3.90.226.10">
    <property type="entry name" value="2-enoyl-CoA Hydratase, Chain A, domain 1"/>
    <property type="match status" value="1"/>
</dbReference>
<feature type="domain" description="Tail specific protease" evidence="2">
    <location>
        <begin position="197"/>
        <end position="438"/>
    </location>
</feature>
<dbReference type="InterPro" id="IPR036034">
    <property type="entry name" value="PDZ_sf"/>
</dbReference>
<accession>A0A9D1ZUT0</accession>
<dbReference type="InterPro" id="IPR029045">
    <property type="entry name" value="ClpP/crotonase-like_dom_sf"/>
</dbReference>
<dbReference type="PANTHER" id="PTHR32060">
    <property type="entry name" value="TAIL-SPECIFIC PROTEASE"/>
    <property type="match status" value="1"/>
</dbReference>
<dbReference type="Pfam" id="PF03572">
    <property type="entry name" value="Peptidase_S41"/>
    <property type="match status" value="1"/>
</dbReference>
<dbReference type="GO" id="GO:0030288">
    <property type="term" value="C:outer membrane-bounded periplasmic space"/>
    <property type="evidence" value="ECO:0007669"/>
    <property type="project" value="TreeGrafter"/>
</dbReference>
<gene>
    <name evidence="3" type="ORF">H9729_00615</name>
</gene>
<keyword evidence="1" id="KW-0812">Transmembrane</keyword>
<sequence length="460" mass="49729">MQQEQKSKKMSTGKKVLWAAIALAAAAVIFFAGFFTYYFTLPAGARSLLWMKDKIDSEYYEDVDDGKFWQAAIDGATSLLDRYSAYYTADEYDVVVDSSRGISQGMGLSFFLNSNMVAEAALGSPAFYAGLETGIFVTGAGEAEDAVENTFTASEKNGETVYDYSRLSKLLSGFAVGDTAYLRVSAVSGHETAEENCKIVPVTLARYTESYVLYAAGGEAYMCAYEGGSGVWTNVSEYVSVDEKVSGGTAYIRLTSFYGNAVGEFGRAAQAYKEDGKHSLLLDLRNDGGGSVSVMQGIAAYLMRGAESDSEPVMRAVYGNGREEVYRAHGNYYSDYFSEEDTIYVAANANTASASEALMGVMLSYGTIGYEDIFITDLSGKTAPASTYGKGIMQTTFRNPLTGEAVKLTTATIHWPDEASTCIHDRGITTDDGAIPTEDAQTFGDWDDAELRWILSEIAA</sequence>
<evidence type="ECO:0000313" key="3">
    <source>
        <dbReference type="EMBL" id="HIY96169.1"/>
    </source>
</evidence>
<dbReference type="AlphaFoldDB" id="A0A9D1ZUT0"/>
<name>A0A9D1ZUT0_9FIRM</name>
<dbReference type="GO" id="GO:0007165">
    <property type="term" value="P:signal transduction"/>
    <property type="evidence" value="ECO:0007669"/>
    <property type="project" value="TreeGrafter"/>
</dbReference>
<dbReference type="Gene3D" id="2.30.42.10">
    <property type="match status" value="1"/>
</dbReference>
<dbReference type="Gene3D" id="3.30.750.44">
    <property type="match status" value="1"/>
</dbReference>
<dbReference type="SMART" id="SM00245">
    <property type="entry name" value="TSPc"/>
    <property type="match status" value="1"/>
</dbReference>
<dbReference type="GO" id="GO:0004175">
    <property type="term" value="F:endopeptidase activity"/>
    <property type="evidence" value="ECO:0007669"/>
    <property type="project" value="TreeGrafter"/>
</dbReference>
<reference evidence="3" key="2">
    <citation type="submission" date="2021-04" db="EMBL/GenBank/DDBJ databases">
        <authorList>
            <person name="Gilroy R."/>
        </authorList>
    </citation>
    <scope>NUCLEOTIDE SEQUENCE</scope>
    <source>
        <strain evidence="3">1345</strain>
    </source>
</reference>
<dbReference type="GO" id="GO:0006508">
    <property type="term" value="P:proteolysis"/>
    <property type="evidence" value="ECO:0007669"/>
    <property type="project" value="InterPro"/>
</dbReference>
<keyword evidence="1" id="KW-0472">Membrane</keyword>
<protein>
    <recommendedName>
        <fullName evidence="2">Tail specific protease domain-containing protein</fullName>
    </recommendedName>
</protein>
<feature type="transmembrane region" description="Helical" evidence="1">
    <location>
        <begin position="16"/>
        <end position="39"/>
    </location>
</feature>
<dbReference type="PANTHER" id="PTHR32060:SF30">
    <property type="entry name" value="CARBOXY-TERMINAL PROCESSING PROTEASE CTPA"/>
    <property type="match status" value="1"/>
</dbReference>
<proteinExistence type="predicted"/>
<dbReference type="SUPFAM" id="SSF52096">
    <property type="entry name" value="ClpP/crotonase"/>
    <property type="match status" value="1"/>
</dbReference>
<dbReference type="Proteomes" id="UP000886750">
    <property type="component" value="Unassembled WGS sequence"/>
</dbReference>
<evidence type="ECO:0000259" key="2">
    <source>
        <dbReference type="SMART" id="SM00245"/>
    </source>
</evidence>
<evidence type="ECO:0000256" key="1">
    <source>
        <dbReference type="SAM" id="Phobius"/>
    </source>
</evidence>